<keyword evidence="2" id="KW-1185">Reference proteome</keyword>
<dbReference type="EMBL" id="VUJU01005698">
    <property type="protein sequence ID" value="KAF0750508.1"/>
    <property type="molecule type" value="Genomic_DNA"/>
</dbReference>
<evidence type="ECO:0000313" key="2">
    <source>
        <dbReference type="Proteomes" id="UP000478052"/>
    </source>
</evidence>
<organism evidence="1 2">
    <name type="scientific">Aphis craccivora</name>
    <name type="common">Cowpea aphid</name>
    <dbReference type="NCBI Taxonomy" id="307492"/>
    <lineage>
        <taxon>Eukaryota</taxon>
        <taxon>Metazoa</taxon>
        <taxon>Ecdysozoa</taxon>
        <taxon>Arthropoda</taxon>
        <taxon>Hexapoda</taxon>
        <taxon>Insecta</taxon>
        <taxon>Pterygota</taxon>
        <taxon>Neoptera</taxon>
        <taxon>Paraneoptera</taxon>
        <taxon>Hemiptera</taxon>
        <taxon>Sternorrhyncha</taxon>
        <taxon>Aphidomorpha</taxon>
        <taxon>Aphidoidea</taxon>
        <taxon>Aphididae</taxon>
        <taxon>Aphidini</taxon>
        <taxon>Aphis</taxon>
        <taxon>Aphis</taxon>
    </lineage>
</organism>
<reference evidence="1 2" key="1">
    <citation type="submission" date="2019-08" db="EMBL/GenBank/DDBJ databases">
        <title>Whole genome of Aphis craccivora.</title>
        <authorList>
            <person name="Voronova N.V."/>
            <person name="Shulinski R.S."/>
            <person name="Bandarenka Y.V."/>
            <person name="Zhorov D.G."/>
            <person name="Warner D."/>
        </authorList>
    </citation>
    <scope>NUCLEOTIDE SEQUENCE [LARGE SCALE GENOMIC DNA]</scope>
    <source>
        <strain evidence="1">180601</strain>
        <tissue evidence="1">Whole Body</tissue>
    </source>
</reference>
<gene>
    <name evidence="1" type="ORF">FWK35_00019838</name>
</gene>
<sequence>MWTLVDTDKEHGLIYDQKNCHDQQKKSMKFSSHDVEIDGCCKQILYNSNSAIQVINDHSNHTEYSENEIEKGASFKSRNSMYAARKKSPTLPKNINEAFNQIRELQKSCYLEMNKAILLLELNGIVTLIIKLSKIGNLFILLNK</sequence>
<evidence type="ECO:0000313" key="1">
    <source>
        <dbReference type="EMBL" id="KAF0750508.1"/>
    </source>
</evidence>
<dbReference type="AlphaFoldDB" id="A0A6G0Y747"/>
<dbReference type="Proteomes" id="UP000478052">
    <property type="component" value="Unassembled WGS sequence"/>
</dbReference>
<name>A0A6G0Y747_APHCR</name>
<comment type="caution">
    <text evidence="1">The sequence shown here is derived from an EMBL/GenBank/DDBJ whole genome shotgun (WGS) entry which is preliminary data.</text>
</comment>
<protein>
    <submittedName>
        <fullName evidence="1">Uncharacterized protein</fullName>
    </submittedName>
</protein>
<accession>A0A6G0Y747</accession>
<proteinExistence type="predicted"/>